<dbReference type="InterPro" id="IPR036047">
    <property type="entry name" value="F-box-like_dom_sf"/>
</dbReference>
<dbReference type="EMBL" id="BMAR01000037">
    <property type="protein sequence ID" value="GFR50449.1"/>
    <property type="molecule type" value="Genomic_DNA"/>
</dbReference>
<accession>A0AAD3HQU8</accession>
<gene>
    <name evidence="1" type="ORF">Agub_g12670</name>
</gene>
<dbReference type="AlphaFoldDB" id="A0AAD3HQU8"/>
<feature type="non-terminal residue" evidence="1">
    <location>
        <position position="174"/>
    </location>
</feature>
<evidence type="ECO:0000313" key="2">
    <source>
        <dbReference type="Proteomes" id="UP001054857"/>
    </source>
</evidence>
<reference evidence="1 2" key="1">
    <citation type="journal article" date="2021" name="Sci. Rep.">
        <title>Genome sequencing of the multicellular alga Astrephomene provides insights into convergent evolution of germ-soma differentiation.</title>
        <authorList>
            <person name="Yamashita S."/>
            <person name="Yamamoto K."/>
            <person name="Matsuzaki R."/>
            <person name="Suzuki S."/>
            <person name="Yamaguchi H."/>
            <person name="Hirooka S."/>
            <person name="Minakuchi Y."/>
            <person name="Miyagishima S."/>
            <person name="Kawachi M."/>
            <person name="Toyoda A."/>
            <person name="Nozaki H."/>
        </authorList>
    </citation>
    <scope>NUCLEOTIDE SEQUENCE [LARGE SCALE GENOMIC DNA]</scope>
    <source>
        <strain evidence="1 2">NIES-4017</strain>
    </source>
</reference>
<name>A0AAD3HQU8_9CHLO</name>
<comment type="caution">
    <text evidence="1">The sequence shown here is derived from an EMBL/GenBank/DDBJ whole genome shotgun (WGS) entry which is preliminary data.</text>
</comment>
<evidence type="ECO:0000313" key="1">
    <source>
        <dbReference type="EMBL" id="GFR50449.1"/>
    </source>
</evidence>
<sequence>MSESAATRARGPDDYGSGWNSLDRDTLTAITCCLDCATDVASLACTCREARHITRTNAVWGPLLASQFGLNVKAPEHVALASLYRQLHQAMQGGASGGGGEGGAAAGAAGDAAAAAAAEGGGSSRGRVAVRAGAVTQRRQQGQRQLLVAGGGGAVQLEGLFTDGGMDEDDPAFW</sequence>
<dbReference type="Proteomes" id="UP001054857">
    <property type="component" value="Unassembled WGS sequence"/>
</dbReference>
<keyword evidence="2" id="KW-1185">Reference proteome</keyword>
<proteinExistence type="predicted"/>
<protein>
    <submittedName>
        <fullName evidence="1">Uncharacterized protein</fullName>
    </submittedName>
</protein>
<dbReference type="SUPFAM" id="SSF81383">
    <property type="entry name" value="F-box domain"/>
    <property type="match status" value="1"/>
</dbReference>
<organism evidence="1 2">
    <name type="scientific">Astrephomene gubernaculifera</name>
    <dbReference type="NCBI Taxonomy" id="47775"/>
    <lineage>
        <taxon>Eukaryota</taxon>
        <taxon>Viridiplantae</taxon>
        <taxon>Chlorophyta</taxon>
        <taxon>core chlorophytes</taxon>
        <taxon>Chlorophyceae</taxon>
        <taxon>CS clade</taxon>
        <taxon>Chlamydomonadales</taxon>
        <taxon>Astrephomenaceae</taxon>
        <taxon>Astrephomene</taxon>
    </lineage>
</organism>